<reference evidence="1 2" key="1">
    <citation type="journal article" date="2022" name="bioRxiv">
        <title>The genome of the oomycete Peronosclerospora sorghi, a cosmopolitan pathogen of maize and sorghum, is inflated with dispersed pseudogenes.</title>
        <authorList>
            <person name="Fletcher K."/>
            <person name="Martin F."/>
            <person name="Isakeit T."/>
            <person name="Cavanaugh K."/>
            <person name="Magill C."/>
            <person name="Michelmore R."/>
        </authorList>
    </citation>
    <scope>NUCLEOTIDE SEQUENCE [LARGE SCALE GENOMIC DNA]</scope>
    <source>
        <strain evidence="1">P6</strain>
    </source>
</reference>
<dbReference type="Proteomes" id="UP001163321">
    <property type="component" value="Chromosome 8"/>
</dbReference>
<gene>
    <name evidence="1" type="ORF">PsorP6_004813</name>
</gene>
<name>A0ACC0VP42_9STRA</name>
<dbReference type="EMBL" id="CM047587">
    <property type="protein sequence ID" value="KAI9908229.1"/>
    <property type="molecule type" value="Genomic_DNA"/>
</dbReference>
<comment type="caution">
    <text evidence="1">The sequence shown here is derived from an EMBL/GenBank/DDBJ whole genome shotgun (WGS) entry which is preliminary data.</text>
</comment>
<protein>
    <submittedName>
        <fullName evidence="1">Uncharacterized protein</fullName>
    </submittedName>
</protein>
<evidence type="ECO:0000313" key="2">
    <source>
        <dbReference type="Proteomes" id="UP001163321"/>
    </source>
</evidence>
<accession>A0ACC0VP42</accession>
<proteinExistence type="predicted"/>
<sequence length="146" mass="15774">MTTNMEEHSIQPPMSTAQGFLEHDQFPHLTGIKWSALGHLSQTAGVSVVTTLLRSGNPEAHRLAAHEFMELELEQAVAKAQSTLAPPPSVLGSPPINIDVSCYAGNERAPLRCFTEIDSAISAMKLVDSKAQDAFMMSKLSGREIT</sequence>
<evidence type="ECO:0000313" key="1">
    <source>
        <dbReference type="EMBL" id="KAI9908229.1"/>
    </source>
</evidence>
<keyword evidence="2" id="KW-1185">Reference proteome</keyword>
<organism evidence="1 2">
    <name type="scientific">Peronosclerospora sorghi</name>
    <dbReference type="NCBI Taxonomy" id="230839"/>
    <lineage>
        <taxon>Eukaryota</taxon>
        <taxon>Sar</taxon>
        <taxon>Stramenopiles</taxon>
        <taxon>Oomycota</taxon>
        <taxon>Peronosporomycetes</taxon>
        <taxon>Peronosporales</taxon>
        <taxon>Peronosporaceae</taxon>
        <taxon>Peronosclerospora</taxon>
    </lineage>
</organism>